<dbReference type="InterPro" id="IPR038718">
    <property type="entry name" value="SNF2-like_sf"/>
</dbReference>
<dbReference type="PANTHER" id="PTHR45626:SF51">
    <property type="entry name" value="SNF2-RELATED DOMAIN-CONTAINING PROTEIN"/>
    <property type="match status" value="1"/>
</dbReference>
<dbReference type="SMART" id="SM00487">
    <property type="entry name" value="DEXDc"/>
    <property type="match status" value="1"/>
</dbReference>
<evidence type="ECO:0000256" key="1">
    <source>
        <dbReference type="ARBA" id="ARBA00022741"/>
    </source>
</evidence>
<evidence type="ECO:0000313" key="7">
    <source>
        <dbReference type="Proteomes" id="UP000008837"/>
    </source>
</evidence>
<dbReference type="GeneID" id="5855483"/>
<dbReference type="InParanoid" id="A8PX83"/>
<dbReference type="GO" id="GO:0005634">
    <property type="term" value="C:nucleus"/>
    <property type="evidence" value="ECO:0007669"/>
    <property type="project" value="TreeGrafter"/>
</dbReference>
<comment type="caution">
    <text evidence="6">The sequence shown here is derived from an EMBL/GenBank/DDBJ whole genome shotgun (WGS) entry which is preliminary data.</text>
</comment>
<dbReference type="RefSeq" id="XP_001731176.1">
    <property type="nucleotide sequence ID" value="XM_001731124.1"/>
</dbReference>
<evidence type="ECO:0000259" key="5">
    <source>
        <dbReference type="PROSITE" id="PS51194"/>
    </source>
</evidence>
<protein>
    <recommendedName>
        <fullName evidence="5">Helicase C-terminal domain-containing protein</fullName>
    </recommendedName>
</protein>
<dbReference type="KEGG" id="mgl:MGL_1359"/>
<dbReference type="SUPFAM" id="SSF52540">
    <property type="entry name" value="P-loop containing nucleoside triphosphate hydrolases"/>
    <property type="match status" value="2"/>
</dbReference>
<dbReference type="Pfam" id="PF00271">
    <property type="entry name" value="Helicase_C"/>
    <property type="match status" value="1"/>
</dbReference>
<dbReference type="CDD" id="cd18793">
    <property type="entry name" value="SF2_C_SNF"/>
    <property type="match status" value="1"/>
</dbReference>
<dbReference type="InterPro" id="IPR001650">
    <property type="entry name" value="Helicase_C-like"/>
</dbReference>
<dbReference type="GO" id="GO:0005524">
    <property type="term" value="F:ATP binding"/>
    <property type="evidence" value="ECO:0007669"/>
    <property type="project" value="UniProtKB-KW"/>
</dbReference>
<dbReference type="InterPro" id="IPR049730">
    <property type="entry name" value="SNF2/RAD54-like_C"/>
</dbReference>
<keyword evidence="2" id="KW-0378">Hydrolase</keyword>
<evidence type="ECO:0000313" key="6">
    <source>
        <dbReference type="EMBL" id="EDP43962.1"/>
    </source>
</evidence>
<feature type="domain" description="Helicase C-terminal" evidence="5">
    <location>
        <begin position="914"/>
        <end position="1068"/>
    </location>
</feature>
<dbReference type="Pfam" id="PF00176">
    <property type="entry name" value="SNF2-rel_dom"/>
    <property type="match status" value="1"/>
</dbReference>
<proteinExistence type="predicted"/>
<sequence>METDAIPIGVVIVQIRASSPSQVELGPPSTQLLCLDNEGLKVLEKHEESDLIPSLRALVEKSAAKVAVEQDVLALWAAGMYEGALHVRVMAIQAATLARPLLYNSPRKEIRSSDTAHQWSRILPYIYTEPAMWYAISRDLDSVAQGRAFWETDLLHWSLAEMYRKLPSPPPLPRNMDVDLLNPPQLRCTLFSYQKKSLAKILQRELWPQTYCDPYFIQCMSPCMIDGHVQTYAMDPERLEFFPIHAASLYPDVRGGILCDEMGVGKTIICLALVLSTIDQMSQPEQESMVSSVTSNMAMEFPEDEYHGKDPAGYIFSRVVTAPFGAPSPGERLGRRPKTHVPPPQVLSKNDAATTTPVPGSVSLVKIAVHRLRTTHACRPDLLDELPAQLQHLLGKASAPFILLWPPPPVRMSRVSHERTPVRVYLTHATLVVVPPTLVMQWLDEINKHCIPGALRVLCMADMHAKLPSAEQLAQDYDLILMSHVRFGKEAGDEQRMRLHLDTSPLMQVYWKRLIIDEGNMLAGDSLLVRLCACLRVERRWVVTGTPTQALVGASALQVTGTNARAAMTKPHQSQSGSWTLSERKNLDRLKQLLVRFLRLAPIGGVPASMISGAKTSGPPSAKERDWNTLIMTGMNHVGEWPAKRRLYNILSRIMVRNRVEDVEKDCPLPPLERRTVLLAMTTTECLTYNALQSLIMLNAALSQKQDRDYFFHASNRKALASVMENLALACFHFAGQGFLAQAQHARDHVQEQLAKPDGIAESFRRQAIEAMHQLDKALHNDAWTKHICQNDVLYHAEHATSDALLHSWSKCGSQFLTSEELLSLRETCRKEVSHVLDADDLCEELVKRGVQYLRRQSGRTTPMTAHHRVPKPKSVPKREDSLRETYSQPPIVLPDGFDDVRVHTSTSTKLNMMLSEIIDAVQDEKVLVFSTLDNVLYELANALELLRIPFLFYVSGMPQHLRNAYANMFMHKSNIRCLLMTTSVGGRGLDLHCASRVIFAEPVWHWDLESQAVKRAWRMGQTRRVLVSTYVMRHTFEERITERKQTCFFDSDGSASEHMRPLTDDPGMREFIANPQLVHASEDLHRSSWTLQLFGTPSSDHFCLTSHHNSVLLSDLPLSKRARHL</sequence>
<dbReference type="InterPro" id="IPR014001">
    <property type="entry name" value="Helicase_ATP-bd"/>
</dbReference>
<accession>A8PX83</accession>
<dbReference type="VEuPathDB" id="FungiDB:MGL_1359"/>
<organism evidence="6 7">
    <name type="scientific">Malassezia globosa (strain ATCC MYA-4612 / CBS 7966)</name>
    <name type="common">Dandruff-associated fungus</name>
    <dbReference type="NCBI Taxonomy" id="425265"/>
    <lineage>
        <taxon>Eukaryota</taxon>
        <taxon>Fungi</taxon>
        <taxon>Dikarya</taxon>
        <taxon>Basidiomycota</taxon>
        <taxon>Ustilaginomycotina</taxon>
        <taxon>Malasseziomycetes</taxon>
        <taxon>Malasseziales</taxon>
        <taxon>Malasseziaceae</taxon>
        <taxon>Malassezia</taxon>
    </lineage>
</organism>
<dbReference type="EMBL" id="AAYY01000004">
    <property type="protein sequence ID" value="EDP43962.1"/>
    <property type="molecule type" value="Genomic_DNA"/>
</dbReference>
<keyword evidence="7" id="KW-1185">Reference proteome</keyword>
<dbReference type="PROSITE" id="PS51194">
    <property type="entry name" value="HELICASE_CTER"/>
    <property type="match status" value="1"/>
</dbReference>
<keyword evidence="1" id="KW-0547">Nucleotide-binding</keyword>
<dbReference type="PANTHER" id="PTHR45626">
    <property type="entry name" value="TRANSCRIPTION TERMINATION FACTOR 2-RELATED"/>
    <property type="match status" value="1"/>
</dbReference>
<dbReference type="InterPro" id="IPR027417">
    <property type="entry name" value="P-loop_NTPase"/>
</dbReference>
<dbReference type="GO" id="GO:0008094">
    <property type="term" value="F:ATP-dependent activity, acting on DNA"/>
    <property type="evidence" value="ECO:0007669"/>
    <property type="project" value="TreeGrafter"/>
</dbReference>
<dbReference type="GO" id="GO:0016787">
    <property type="term" value="F:hydrolase activity"/>
    <property type="evidence" value="ECO:0007669"/>
    <property type="project" value="UniProtKB-KW"/>
</dbReference>
<feature type="compositionally biased region" description="Basic residues" evidence="4">
    <location>
        <begin position="866"/>
        <end position="876"/>
    </location>
</feature>
<dbReference type="Gene3D" id="3.40.50.10810">
    <property type="entry name" value="Tandem AAA-ATPase domain"/>
    <property type="match status" value="2"/>
</dbReference>
<dbReference type="InterPro" id="IPR000330">
    <property type="entry name" value="SNF2_N"/>
</dbReference>
<dbReference type="AlphaFoldDB" id="A8PX83"/>
<reference evidence="6 7" key="1">
    <citation type="journal article" date="2007" name="Proc. Natl. Acad. Sci. U.S.A.">
        <title>Dandruff-associated Malassezia genomes reveal convergent and divergent virulence traits shared with plant and human fungal pathogens.</title>
        <authorList>
            <person name="Xu J."/>
            <person name="Saunders C.W."/>
            <person name="Hu P."/>
            <person name="Grant R.A."/>
            <person name="Boekhout T."/>
            <person name="Kuramae E.E."/>
            <person name="Kronstad J.W."/>
            <person name="Deangelis Y.M."/>
            <person name="Reeder N.L."/>
            <person name="Johnstone K.R."/>
            <person name="Leland M."/>
            <person name="Fieno A.M."/>
            <person name="Begley W.M."/>
            <person name="Sun Y."/>
            <person name="Lacey M.P."/>
            <person name="Chaudhary T."/>
            <person name="Keough T."/>
            <person name="Chu L."/>
            <person name="Sears R."/>
            <person name="Yuan B."/>
            <person name="Dawson T.L.Jr."/>
        </authorList>
    </citation>
    <scope>NUCLEOTIDE SEQUENCE [LARGE SCALE GENOMIC DNA]</scope>
    <source>
        <strain evidence="7">ATCC MYA-4612 / CBS 7966</strain>
    </source>
</reference>
<dbReference type="OMA" id="NLVDHWL"/>
<evidence type="ECO:0000256" key="2">
    <source>
        <dbReference type="ARBA" id="ARBA00022801"/>
    </source>
</evidence>
<dbReference type="SMART" id="SM00490">
    <property type="entry name" value="HELICc"/>
    <property type="match status" value="1"/>
</dbReference>
<keyword evidence="3" id="KW-0067">ATP-binding</keyword>
<dbReference type="OrthoDB" id="2801544at2759"/>
<dbReference type="Gene3D" id="3.40.50.300">
    <property type="entry name" value="P-loop containing nucleotide triphosphate hydrolases"/>
    <property type="match status" value="1"/>
</dbReference>
<name>A8PX83_MALGO</name>
<dbReference type="InterPro" id="IPR050628">
    <property type="entry name" value="SNF2_RAD54_helicase_TF"/>
</dbReference>
<gene>
    <name evidence="6" type="ORF">MGL_1359</name>
</gene>
<dbReference type="GO" id="GO:0006281">
    <property type="term" value="P:DNA repair"/>
    <property type="evidence" value="ECO:0007669"/>
    <property type="project" value="TreeGrafter"/>
</dbReference>
<evidence type="ECO:0000256" key="3">
    <source>
        <dbReference type="ARBA" id="ARBA00022840"/>
    </source>
</evidence>
<dbReference type="STRING" id="425265.A8PX83"/>
<feature type="region of interest" description="Disordered" evidence="4">
    <location>
        <begin position="859"/>
        <end position="882"/>
    </location>
</feature>
<dbReference type="Proteomes" id="UP000008837">
    <property type="component" value="Unassembled WGS sequence"/>
</dbReference>
<evidence type="ECO:0000256" key="4">
    <source>
        <dbReference type="SAM" id="MobiDB-lite"/>
    </source>
</evidence>
<feature type="region of interest" description="Disordered" evidence="4">
    <location>
        <begin position="326"/>
        <end position="355"/>
    </location>
</feature>